<evidence type="ECO:0008006" key="3">
    <source>
        <dbReference type="Google" id="ProtNLM"/>
    </source>
</evidence>
<proteinExistence type="predicted"/>
<feature type="transmembrane region" description="Helical" evidence="1">
    <location>
        <begin position="96"/>
        <end position="117"/>
    </location>
</feature>
<sequence>QVLEVHIVLYLISVAVISVAVHEAAHIIAARALGVPFAELKLGFYGINPSVTLPAWFTGTPRLIVYYAGGLVPGLILLLTYLFYWVRRYRRQPAILSWSLGLITIVLAAMQLAISYMEGHYHEAYINTAGSLFSPTNILVCGFMVAAFFLHSALSPSTRMIKANQPAEDAAPEIHRG</sequence>
<dbReference type="AlphaFoldDB" id="X1B861"/>
<keyword evidence="1" id="KW-1133">Transmembrane helix</keyword>
<feature type="transmembrane region" description="Helical" evidence="1">
    <location>
        <begin position="64"/>
        <end position="84"/>
    </location>
</feature>
<feature type="transmembrane region" description="Helical" evidence="1">
    <location>
        <begin position="137"/>
        <end position="154"/>
    </location>
</feature>
<feature type="non-terminal residue" evidence="2">
    <location>
        <position position="1"/>
    </location>
</feature>
<name>X1B861_9ZZZZ</name>
<keyword evidence="1" id="KW-0472">Membrane</keyword>
<gene>
    <name evidence="2" type="ORF">S01H4_08248</name>
</gene>
<dbReference type="EMBL" id="BART01002804">
    <property type="protein sequence ID" value="GAG68181.1"/>
    <property type="molecule type" value="Genomic_DNA"/>
</dbReference>
<keyword evidence="1" id="KW-0812">Transmembrane</keyword>
<evidence type="ECO:0000313" key="2">
    <source>
        <dbReference type="EMBL" id="GAG68181.1"/>
    </source>
</evidence>
<organism evidence="2">
    <name type="scientific">marine sediment metagenome</name>
    <dbReference type="NCBI Taxonomy" id="412755"/>
    <lineage>
        <taxon>unclassified sequences</taxon>
        <taxon>metagenomes</taxon>
        <taxon>ecological metagenomes</taxon>
    </lineage>
</organism>
<accession>X1B861</accession>
<protein>
    <recommendedName>
        <fullName evidence="3">Peptidase M50 domain-containing protein</fullName>
    </recommendedName>
</protein>
<feature type="transmembrane region" description="Helical" evidence="1">
    <location>
        <begin position="7"/>
        <end position="29"/>
    </location>
</feature>
<evidence type="ECO:0000256" key="1">
    <source>
        <dbReference type="SAM" id="Phobius"/>
    </source>
</evidence>
<reference evidence="2" key="1">
    <citation type="journal article" date="2014" name="Front. Microbiol.">
        <title>High frequency of phylogenetically diverse reductive dehalogenase-homologous genes in deep subseafloor sedimentary metagenomes.</title>
        <authorList>
            <person name="Kawai M."/>
            <person name="Futagami T."/>
            <person name="Toyoda A."/>
            <person name="Takaki Y."/>
            <person name="Nishi S."/>
            <person name="Hori S."/>
            <person name="Arai W."/>
            <person name="Tsubouchi T."/>
            <person name="Morono Y."/>
            <person name="Uchiyama I."/>
            <person name="Ito T."/>
            <person name="Fujiyama A."/>
            <person name="Inagaki F."/>
            <person name="Takami H."/>
        </authorList>
    </citation>
    <scope>NUCLEOTIDE SEQUENCE</scope>
    <source>
        <strain evidence="2">Expedition CK06-06</strain>
    </source>
</reference>
<comment type="caution">
    <text evidence="2">The sequence shown here is derived from an EMBL/GenBank/DDBJ whole genome shotgun (WGS) entry which is preliminary data.</text>
</comment>